<evidence type="ECO:0000313" key="2">
    <source>
        <dbReference type="Proteomes" id="UP001153332"/>
    </source>
</evidence>
<gene>
    <name evidence="1" type="ORF">O1611_g8972</name>
</gene>
<comment type="caution">
    <text evidence="1">The sequence shown here is derived from an EMBL/GenBank/DDBJ whole genome shotgun (WGS) entry which is preliminary data.</text>
</comment>
<proteinExistence type="predicted"/>
<evidence type="ECO:0000313" key="1">
    <source>
        <dbReference type="EMBL" id="KAJ8124668.1"/>
    </source>
</evidence>
<dbReference type="EMBL" id="JAPUUL010002855">
    <property type="protein sequence ID" value="KAJ8124668.1"/>
    <property type="molecule type" value="Genomic_DNA"/>
</dbReference>
<sequence length="1430" mass="157637">MGPSGVLSPTSECHTFDVSADGYGRAEAVSTVYLKRLSAAIRDKDKVWAVIRGTAINANGKTPGITQPSSKFQEAVIRKAYKRAGLDFADTDYIECHGTGTAVGDPIEVGGLQNCFAPRERPLKIGSVKTNLGHSEAASGLTSLLKVALSFHNARIPPSYGVKKLSPKLKLDKANMTVPTDVEEWPRALRRASINSFGYGGANAHCILESIDSYLHRLPRVPELSVPIKDQLVVLPVSAMSSKSLETRIQQIKQAVQRREASSLQSLAYTLTSHRRPLRIRGFLVAKGDSNRNSEVVQSEVLELDTNSIQLPFAFVFTGQGAQYAGMARELIYNNKLFADTIDKLDDILQDLPSETAPGWTLKQTILDSPGVSQINNPIRSQPICTAVQIGLVDMLRTWNVTPSATVGHSSGEIGAAYAANLLSAKEAILAAYFRGLAVGKITSRGAMIAAKLTPETATEFIENNNLQGKICVACVNSPESVTLSGTQDAAEVVLAELKKSNTFARKLETGGRAYHSHLIKEIGELYEGHLTPYLEERVGVVEEDIKMFSSVGPHKPNTILRSNQAGTAAYWRNNLERSVQFASALGDLIESGPYHLLEIGPHAALKGPIQQIQKALNRKHTLPYSSSLVRGEDADLAMKKLAGSLYSFGHVLEWGAINNLTPQNQVIDCSIAPYPWDYSAGLLWNEPRPSIELRNRKYLRHELLGTLQPAGNSIDWMWRNILQLNEVPWLSEHMVESQVVFPAVAYIAMAMEAISQVRGLKDPYTGEYAKKNTTFELRNVSFGAALVVQDERNPKTKDSELHTRLSWRKLSTTSASADWCEFEISSWEDGTSVLHCSGKIRTTDPIESNDVTVVNDTAGFEKQGMERWYNKLTEEGIVFGPNFQALTSLITDSTRVRRDAMATTQLRTIVGKDTDTAYPVHPVVIDGVMQCGVMGGTGGNVDILKVHLPIFLSECRIQVASQGINEEAVISSACTKTSVSTVRVNSTLRDAKGVAIVDMKDLRLSMYTGKMAKKFNDSLQLQRHPTLRIAWKPDVLRASSQTRDQLEAYINKFVQKQASDLTENETIGAVGTLIDLLGHNNPRMRILEVETECHCRKNSWQSLLDMKTALPRCLSWNRGGLTDAGELEILEGSAKIYDGLVIFTRAASEKIWKQIPEKLLSLLDDNGVVITRKTEAATAALQGTDLEVISIQPDILFARKTTEIRPVDQKDVIVISKEASSSVQALKQSLIAYLEKSAGARSVRDVSLADIPKAAITPKTVCISLLEMEREFLATVSPQDMDLLRKVTDVTTNLLWLTGADMLRNPNPDLTLSSGLSRALMLEQPSLRWSILDVGSIENLGGDFEVTCQNVIKALTVYDHMDDKEFIQASWGTRAPRENRHVARWTIPTCYRAARRYGYVALPASFRTLDTCPRRLYRGCCEGHSYQRQ</sequence>
<dbReference type="Proteomes" id="UP001153332">
    <property type="component" value="Unassembled WGS sequence"/>
</dbReference>
<organism evidence="1 2">
    <name type="scientific">Lasiodiplodia mahajangana</name>
    <dbReference type="NCBI Taxonomy" id="1108764"/>
    <lineage>
        <taxon>Eukaryota</taxon>
        <taxon>Fungi</taxon>
        <taxon>Dikarya</taxon>
        <taxon>Ascomycota</taxon>
        <taxon>Pezizomycotina</taxon>
        <taxon>Dothideomycetes</taxon>
        <taxon>Dothideomycetes incertae sedis</taxon>
        <taxon>Botryosphaeriales</taxon>
        <taxon>Botryosphaeriaceae</taxon>
        <taxon>Lasiodiplodia</taxon>
    </lineage>
</organism>
<protein>
    <submittedName>
        <fullName evidence="1">Uncharacterized protein</fullName>
    </submittedName>
</protein>
<keyword evidence="2" id="KW-1185">Reference proteome</keyword>
<name>A0ACC2JAX8_9PEZI</name>
<reference evidence="1" key="1">
    <citation type="submission" date="2022-12" db="EMBL/GenBank/DDBJ databases">
        <title>Genome Sequence of Lasiodiplodia mahajangana.</title>
        <authorList>
            <person name="Buettner E."/>
        </authorList>
    </citation>
    <scope>NUCLEOTIDE SEQUENCE</scope>
    <source>
        <strain evidence="1">VT137</strain>
    </source>
</reference>
<accession>A0ACC2JAX8</accession>